<proteinExistence type="inferred from homology"/>
<evidence type="ECO:0000313" key="4">
    <source>
        <dbReference type="Proteomes" id="UP001055091"/>
    </source>
</evidence>
<organism evidence="3 4">
    <name type="scientific">Hungatella hathewayi</name>
    <dbReference type="NCBI Taxonomy" id="154046"/>
    <lineage>
        <taxon>Bacteria</taxon>
        <taxon>Bacillati</taxon>
        <taxon>Bacillota</taxon>
        <taxon>Clostridia</taxon>
        <taxon>Lachnospirales</taxon>
        <taxon>Lachnospiraceae</taxon>
        <taxon>Hungatella</taxon>
    </lineage>
</organism>
<evidence type="ECO:0000313" key="3">
    <source>
        <dbReference type="EMBL" id="GKH01889.1"/>
    </source>
</evidence>
<dbReference type="RefSeq" id="WP_118041672.1">
    <property type="nucleotide sequence ID" value="NZ_BQNJ01000001.1"/>
</dbReference>
<feature type="domain" description="Glycosyl hydrolase family 13 catalytic" evidence="2">
    <location>
        <begin position="139"/>
        <end position="483"/>
    </location>
</feature>
<comment type="similarity">
    <text evidence="1">Belongs to the glycosyl hydrolase 13 family.</text>
</comment>
<dbReference type="SUPFAM" id="SSF51011">
    <property type="entry name" value="Glycosyl hydrolase domain"/>
    <property type="match status" value="1"/>
</dbReference>
<accession>A0AA37JIQ0</accession>
<dbReference type="EMBL" id="BQNJ01000001">
    <property type="protein sequence ID" value="GKH01889.1"/>
    <property type="molecule type" value="Genomic_DNA"/>
</dbReference>
<dbReference type="AlphaFoldDB" id="A0AA37JIQ0"/>
<dbReference type="InterPro" id="IPR013783">
    <property type="entry name" value="Ig-like_fold"/>
</dbReference>
<dbReference type="Gene3D" id="2.60.40.1180">
    <property type="entry name" value="Golgi alpha-mannosidase II"/>
    <property type="match status" value="1"/>
</dbReference>
<dbReference type="Gene3D" id="3.20.20.80">
    <property type="entry name" value="Glycosidases"/>
    <property type="match status" value="2"/>
</dbReference>
<dbReference type="GO" id="GO:0005975">
    <property type="term" value="P:carbohydrate metabolic process"/>
    <property type="evidence" value="ECO:0007669"/>
    <property type="project" value="InterPro"/>
</dbReference>
<gene>
    <name evidence="3" type="ORF">CE91St55_38700</name>
</gene>
<dbReference type="SUPFAM" id="SSF81296">
    <property type="entry name" value="E set domains"/>
    <property type="match status" value="1"/>
</dbReference>
<protein>
    <submittedName>
        <fullName evidence="3">Glycogen operon protein GlgX homolog</fullName>
    </submittedName>
</protein>
<dbReference type="InterPro" id="IPR013780">
    <property type="entry name" value="Glyco_hydro_b"/>
</dbReference>
<sequence>MEGYRIAKQDNRIYSMGLTVVDGGIHVCVAAQGERCDLLLYHSGEETEYVRLHFSEEAKRGDVWNMTVLGDDFSGLEYCFEIDGKVFADPYGRQFTGREIWGDLSAADRPMRTPVVIEDFDWDGDKPLKIPYEEMILYRAHVRGFTKHSTSRTKDKGTFRAMIEKIPYLKELGVTSLELLPVNEFPELMMPEHVDGSPYAVDKPTGKLNYWGYTPGYYFAPKASYSSGNGRHPVSEFKNLVKTFHQAGMEVIIELYFTGKENPAFVLDAVRFWAEEFHVDGIHLVGFAPNDLIGRDPYLSGTKLFSTSWMGVPGGHEKHLAEYNDGFLVDMRRALKGDEDEMNHLIFRSRRNPADFGVINYMANTNGFTLMDMVSYDTKHNEANGEGNQDGNSYNYSWNCGVEGHTRRKKIVELRRKQIRNAALMLFLSQGTPLLLAGDEFGNSKDGNNNSYCQDNEVSWLNWNLLKTNRDIYEFTKAVIAFRKSHPVFHMAGEPKIMDYLSCGRPDVSYHGVKAWRPEFENFRRQIGIMYCGEYGKKPDGTADDSFFVAYNMHWEPHEFDLPNLPKKQKWYIVFNTDDKEFNGMYQEKPGDGEDVEKKGGMPVMETRQFEVPPRTIVVFVGK</sequence>
<dbReference type="Proteomes" id="UP001055091">
    <property type="component" value="Unassembled WGS sequence"/>
</dbReference>
<evidence type="ECO:0000259" key="2">
    <source>
        <dbReference type="SMART" id="SM00642"/>
    </source>
</evidence>
<dbReference type="InterPro" id="IPR006047">
    <property type="entry name" value="GH13_cat_dom"/>
</dbReference>
<dbReference type="SMART" id="SM00642">
    <property type="entry name" value="Aamy"/>
    <property type="match status" value="1"/>
</dbReference>
<dbReference type="CDD" id="cd11234">
    <property type="entry name" value="E_set_GDE_N"/>
    <property type="match status" value="1"/>
</dbReference>
<dbReference type="GO" id="GO:0043169">
    <property type="term" value="F:cation binding"/>
    <property type="evidence" value="ECO:0007669"/>
    <property type="project" value="InterPro"/>
</dbReference>
<dbReference type="GO" id="GO:0003824">
    <property type="term" value="F:catalytic activity"/>
    <property type="evidence" value="ECO:0007669"/>
    <property type="project" value="InterPro"/>
</dbReference>
<reference evidence="3" key="1">
    <citation type="submission" date="2022-01" db="EMBL/GenBank/DDBJ databases">
        <title>Novel bile acid biosynthetic pathways are enriched in the microbiome of centenarians.</title>
        <authorList>
            <person name="Sato Y."/>
            <person name="Atarashi K."/>
            <person name="Plichta R.D."/>
            <person name="Arai Y."/>
            <person name="Sasajima S."/>
            <person name="Kearney M.S."/>
            <person name="Suda W."/>
            <person name="Takeshita K."/>
            <person name="Sasaki T."/>
            <person name="Okamoto S."/>
            <person name="Skelly N.A."/>
            <person name="Okamura Y."/>
            <person name="Vlamakis H."/>
            <person name="Li Y."/>
            <person name="Tanoue T."/>
            <person name="Takei H."/>
            <person name="Nittono H."/>
            <person name="Narushima S."/>
            <person name="Irie J."/>
            <person name="Itoh H."/>
            <person name="Moriya K."/>
            <person name="Sugiura Y."/>
            <person name="Suematsu M."/>
            <person name="Moritoki N."/>
            <person name="Shibata S."/>
            <person name="Littman R.D."/>
            <person name="Fischbach A.M."/>
            <person name="Uwamino Y."/>
            <person name="Inoue T."/>
            <person name="Honda A."/>
            <person name="Hattori M."/>
            <person name="Murai T."/>
            <person name="Xavier J.R."/>
            <person name="Hirose N."/>
            <person name="Honda K."/>
        </authorList>
    </citation>
    <scope>NUCLEOTIDE SEQUENCE</scope>
    <source>
        <strain evidence="3">CE91-St55</strain>
    </source>
</reference>
<dbReference type="SUPFAM" id="SSF51445">
    <property type="entry name" value="(Trans)glycosidases"/>
    <property type="match status" value="1"/>
</dbReference>
<dbReference type="InterPro" id="IPR006048">
    <property type="entry name" value="A-amylase/branching_C"/>
</dbReference>
<dbReference type="InterPro" id="IPR014756">
    <property type="entry name" value="Ig_E-set"/>
</dbReference>
<dbReference type="PANTHER" id="PTHR43002">
    <property type="entry name" value="GLYCOGEN DEBRANCHING ENZYME"/>
    <property type="match status" value="1"/>
</dbReference>
<comment type="caution">
    <text evidence="3">The sequence shown here is derived from an EMBL/GenBank/DDBJ whole genome shotgun (WGS) entry which is preliminary data.</text>
</comment>
<dbReference type="Pfam" id="PF02806">
    <property type="entry name" value="Alpha-amylase_C"/>
    <property type="match status" value="1"/>
</dbReference>
<evidence type="ECO:0000256" key="1">
    <source>
        <dbReference type="ARBA" id="ARBA00008061"/>
    </source>
</evidence>
<dbReference type="InterPro" id="IPR017853">
    <property type="entry name" value="GH"/>
</dbReference>
<dbReference type="Gene3D" id="2.60.40.10">
    <property type="entry name" value="Immunoglobulins"/>
    <property type="match status" value="1"/>
</dbReference>
<name>A0AA37JIQ0_9FIRM</name>